<feature type="domain" description="PhoD-like phosphatase metallophosphatase" evidence="2">
    <location>
        <begin position="191"/>
        <end position="524"/>
    </location>
</feature>
<reference evidence="5" key="1">
    <citation type="submission" date="2016-10" db="EMBL/GenBank/DDBJ databases">
        <authorList>
            <person name="Varghese N."/>
            <person name="Submissions S."/>
        </authorList>
    </citation>
    <scope>NUCLEOTIDE SEQUENCE [LARGE SCALE GENOMIC DNA]</scope>
    <source>
        <strain evidence="5">CGMCC 4.3568</strain>
    </source>
</reference>
<protein>
    <submittedName>
        <fullName evidence="4">Alkaline phosphatase D</fullName>
    </submittedName>
</protein>
<dbReference type="SUPFAM" id="SSF56300">
    <property type="entry name" value="Metallo-dependent phosphatases"/>
    <property type="match status" value="1"/>
</dbReference>
<keyword evidence="5" id="KW-1185">Reference proteome</keyword>
<sequence length="558" mass="61693">MTASQAVLDLTDSTTMGSFSVTESGDNTPRTTSRRHVLAGSAAVGAAAVATGLTGSFAAATPAAGSGTGRTPAGDPFTLGVASGDPDQHSVVLWTRLATDPLAEDGFGGMGSRNVEVHWELALDERFRKVVRRGHERTGPDHGFAVHAEVAGLLPGWEYFYRFRVGRHVSETGRTRTAPLIGVFGSGLAMSFASCSQFEHGWFTAYRHLAADEPDLVLHLGDYVYEYKPQVYISPDGNVRDHSGPETESLANYRQRYAQYRSDADLRAAHAVAPWLVVPDDHEVDNNWAGDIYEKPHIPQPDFIQRRANAFRAYYENMPLRRRSKPSGSEIQLYRKVSWGSLANFHMLDTRQHRDDQACDDGWKVCEDAANPARTLTGDEQEAWLLRNFRASRARWDILGQQVFFAQRLSASGARSMDGWDGYQGSRERITQGWIEGGVRNPVVLTGDVHTHWANELKADYTDPDSACVGTELVTTSITSGGNGKDSDPSTDPNLQRNPHIKFFNQQRGYVRTRITRNDLRADFRVLDKVTEPGSPVRTRASFVVADRRPGLTEVDPA</sequence>
<dbReference type="AlphaFoldDB" id="A0A1I1A1S8"/>
<evidence type="ECO:0000256" key="1">
    <source>
        <dbReference type="SAM" id="MobiDB-lite"/>
    </source>
</evidence>
<dbReference type="Pfam" id="PF09423">
    <property type="entry name" value="PhoD"/>
    <property type="match status" value="1"/>
</dbReference>
<dbReference type="EMBL" id="FOKG01000008">
    <property type="protein sequence ID" value="SFB31929.1"/>
    <property type="molecule type" value="Genomic_DNA"/>
</dbReference>
<feature type="region of interest" description="Disordered" evidence="1">
    <location>
        <begin position="477"/>
        <end position="498"/>
    </location>
</feature>
<evidence type="ECO:0000259" key="2">
    <source>
        <dbReference type="Pfam" id="PF09423"/>
    </source>
</evidence>
<dbReference type="Gene3D" id="3.60.21.70">
    <property type="entry name" value="PhoD-like phosphatase"/>
    <property type="match status" value="1"/>
</dbReference>
<accession>A0A1I1A1S8</accession>
<dbReference type="InterPro" id="IPR038607">
    <property type="entry name" value="PhoD-like_sf"/>
</dbReference>
<dbReference type="CDD" id="cd07389">
    <property type="entry name" value="MPP_PhoD"/>
    <property type="match status" value="1"/>
</dbReference>
<dbReference type="InterPro" id="IPR052900">
    <property type="entry name" value="Phospholipid_Metab_Enz"/>
</dbReference>
<evidence type="ECO:0000313" key="5">
    <source>
        <dbReference type="Proteomes" id="UP000243799"/>
    </source>
</evidence>
<dbReference type="InterPro" id="IPR029052">
    <property type="entry name" value="Metallo-depent_PP-like"/>
</dbReference>
<dbReference type="Pfam" id="PF16655">
    <property type="entry name" value="PhoD_N"/>
    <property type="match status" value="1"/>
</dbReference>
<dbReference type="InterPro" id="IPR018946">
    <property type="entry name" value="PhoD-like_MPP"/>
</dbReference>
<dbReference type="InterPro" id="IPR006311">
    <property type="entry name" value="TAT_signal"/>
</dbReference>
<dbReference type="PANTHER" id="PTHR43606:SF2">
    <property type="entry name" value="ALKALINE PHOSPHATASE FAMILY PROTEIN (AFU_ORTHOLOGUE AFUA_5G03860)"/>
    <property type="match status" value="1"/>
</dbReference>
<evidence type="ECO:0000259" key="3">
    <source>
        <dbReference type="Pfam" id="PF16655"/>
    </source>
</evidence>
<gene>
    <name evidence="4" type="ORF">SAMN05216266_108106</name>
</gene>
<dbReference type="PROSITE" id="PS51318">
    <property type="entry name" value="TAT"/>
    <property type="match status" value="1"/>
</dbReference>
<dbReference type="PANTHER" id="PTHR43606">
    <property type="entry name" value="PHOSPHATASE, PUTATIVE (AFU_ORTHOLOGUE AFUA_6G08710)-RELATED"/>
    <property type="match status" value="1"/>
</dbReference>
<name>A0A1I1A1S8_9PSEU</name>
<dbReference type="Proteomes" id="UP000243799">
    <property type="component" value="Unassembled WGS sequence"/>
</dbReference>
<feature type="domain" description="Phospholipase D N-terminal" evidence="3">
    <location>
        <begin position="79"/>
        <end position="177"/>
    </location>
</feature>
<evidence type="ECO:0000313" key="4">
    <source>
        <dbReference type="EMBL" id="SFB31929.1"/>
    </source>
</evidence>
<dbReference type="Gene3D" id="2.60.40.380">
    <property type="entry name" value="Purple acid phosphatase-like, N-terminal"/>
    <property type="match status" value="1"/>
</dbReference>
<dbReference type="STRING" id="490629.SAMN05216266_108106"/>
<proteinExistence type="predicted"/>
<organism evidence="4 5">
    <name type="scientific">Amycolatopsis marina</name>
    <dbReference type="NCBI Taxonomy" id="490629"/>
    <lineage>
        <taxon>Bacteria</taxon>
        <taxon>Bacillati</taxon>
        <taxon>Actinomycetota</taxon>
        <taxon>Actinomycetes</taxon>
        <taxon>Pseudonocardiales</taxon>
        <taxon>Pseudonocardiaceae</taxon>
        <taxon>Amycolatopsis</taxon>
    </lineage>
</organism>
<dbReference type="InterPro" id="IPR032093">
    <property type="entry name" value="PhoD_N"/>
</dbReference>